<feature type="compositionally biased region" description="Acidic residues" evidence="1">
    <location>
        <begin position="35"/>
        <end position="48"/>
    </location>
</feature>
<feature type="signal peptide" evidence="3">
    <location>
        <begin position="1"/>
        <end position="34"/>
    </location>
</feature>
<feature type="chain" id="PRO_5038341017" description="Transmembrane protein 154" evidence="3">
    <location>
        <begin position="35"/>
        <end position="211"/>
    </location>
</feature>
<reference evidence="4" key="1">
    <citation type="submission" date="2021-01" db="EMBL/GenBank/DDBJ databases">
        <authorList>
            <person name="Zahm M."/>
            <person name="Roques C."/>
            <person name="Cabau C."/>
            <person name="Klopp C."/>
            <person name="Donnadieu C."/>
            <person name="Jouanno E."/>
            <person name="Lampietro C."/>
            <person name="Louis A."/>
            <person name="Herpin A."/>
            <person name="Echchiki A."/>
            <person name="Berthelot C."/>
            <person name="Parey E."/>
            <person name="Roest-Crollius H."/>
            <person name="Braasch I."/>
            <person name="Postlethwait J."/>
            <person name="Bobe J."/>
            <person name="Montfort J."/>
            <person name="Bouchez O."/>
            <person name="Begum T."/>
            <person name="Mejri S."/>
            <person name="Adams A."/>
            <person name="Chen W.-J."/>
            <person name="Guiguen Y."/>
        </authorList>
    </citation>
    <scope>NUCLEOTIDE SEQUENCE</scope>
    <source>
        <strain evidence="4">YG-15Mar2019-1</strain>
        <tissue evidence="4">Brain</tissue>
    </source>
</reference>
<feature type="transmembrane region" description="Helical" evidence="2">
    <location>
        <begin position="119"/>
        <end position="143"/>
    </location>
</feature>
<comment type="caution">
    <text evidence="4">The sequence shown here is derived from an EMBL/GenBank/DDBJ whole genome shotgun (WGS) entry which is preliminary data.</text>
</comment>
<keyword evidence="2" id="KW-1133">Transmembrane helix</keyword>
<evidence type="ECO:0008006" key="6">
    <source>
        <dbReference type="Google" id="ProtNLM"/>
    </source>
</evidence>
<evidence type="ECO:0000256" key="1">
    <source>
        <dbReference type="SAM" id="MobiDB-lite"/>
    </source>
</evidence>
<evidence type="ECO:0000256" key="2">
    <source>
        <dbReference type="SAM" id="Phobius"/>
    </source>
</evidence>
<feature type="region of interest" description="Disordered" evidence="1">
    <location>
        <begin position="34"/>
        <end position="113"/>
    </location>
</feature>
<dbReference type="InterPro" id="IPR053087">
    <property type="entry name" value="TMEM154-like"/>
</dbReference>
<dbReference type="EMBL" id="JAFDVH010000020">
    <property type="protein sequence ID" value="KAG7458800.1"/>
    <property type="molecule type" value="Genomic_DNA"/>
</dbReference>
<keyword evidence="5" id="KW-1185">Reference proteome</keyword>
<accession>A0A9D3PIT2</accession>
<gene>
    <name evidence="4" type="ORF">MATL_G00224400</name>
</gene>
<dbReference type="InterPro" id="IPR028064">
    <property type="entry name" value="TMEM154"/>
</dbReference>
<sequence length="211" mass="22505">MPTSDRTGGQRRNQKMTLLLLLVLTAGLAGQVHCEDEEEQAGDGEFQEGSDITPTEGPEVPADPSENDGNETVEDPALSGSGELTPLDGPGGIGRSAPIGSTDVPMGTVEPTPDPKGDLSAAIIIVPFVLILLIGAAAAAFFISRRRTKKQHASSDNMKDDEVFTNCDAEKVPMPMFEDDVPSVLELEMEDLEKWMIKDPGGICLETIQEN</sequence>
<keyword evidence="2" id="KW-0472">Membrane</keyword>
<name>A0A9D3PIT2_MEGAT</name>
<protein>
    <recommendedName>
        <fullName evidence="6">Transmembrane protein 154</fullName>
    </recommendedName>
</protein>
<dbReference type="Proteomes" id="UP001046870">
    <property type="component" value="Chromosome 20"/>
</dbReference>
<proteinExistence type="predicted"/>
<dbReference type="AlphaFoldDB" id="A0A9D3PIT2"/>
<dbReference type="PANTHER" id="PTHR36526:SF1">
    <property type="entry name" value="TRANSMEMBRANE PROTEIN 154"/>
    <property type="match status" value="1"/>
</dbReference>
<keyword evidence="2" id="KW-0812">Transmembrane</keyword>
<evidence type="ECO:0000313" key="4">
    <source>
        <dbReference type="EMBL" id="KAG7458800.1"/>
    </source>
</evidence>
<dbReference type="OrthoDB" id="9451445at2759"/>
<keyword evidence="3" id="KW-0732">Signal</keyword>
<dbReference type="PANTHER" id="PTHR36526">
    <property type="entry name" value="TRANSMEMBRANE PROTEIN 154"/>
    <property type="match status" value="1"/>
</dbReference>
<organism evidence="4 5">
    <name type="scientific">Megalops atlanticus</name>
    <name type="common">Tarpon</name>
    <name type="synonym">Clupea gigantea</name>
    <dbReference type="NCBI Taxonomy" id="7932"/>
    <lineage>
        <taxon>Eukaryota</taxon>
        <taxon>Metazoa</taxon>
        <taxon>Chordata</taxon>
        <taxon>Craniata</taxon>
        <taxon>Vertebrata</taxon>
        <taxon>Euteleostomi</taxon>
        <taxon>Actinopterygii</taxon>
        <taxon>Neopterygii</taxon>
        <taxon>Teleostei</taxon>
        <taxon>Elopiformes</taxon>
        <taxon>Megalopidae</taxon>
        <taxon>Megalops</taxon>
    </lineage>
</organism>
<evidence type="ECO:0000256" key="3">
    <source>
        <dbReference type="SAM" id="SignalP"/>
    </source>
</evidence>
<evidence type="ECO:0000313" key="5">
    <source>
        <dbReference type="Proteomes" id="UP001046870"/>
    </source>
</evidence>
<dbReference type="Pfam" id="PF15102">
    <property type="entry name" value="TMEM154"/>
    <property type="match status" value="1"/>
</dbReference>
<feature type="compositionally biased region" description="Acidic residues" evidence="1">
    <location>
        <begin position="65"/>
        <end position="74"/>
    </location>
</feature>